<protein>
    <submittedName>
        <fullName evidence="5">Methenyltetrahydrofolate synthase domain-containing protein isoform X5</fullName>
    </submittedName>
</protein>
<evidence type="ECO:0000313" key="4">
    <source>
        <dbReference type="Proteomes" id="UP001652640"/>
    </source>
</evidence>
<evidence type="ECO:0000256" key="1">
    <source>
        <dbReference type="PROSITE-ProRule" id="PRU00176"/>
    </source>
</evidence>
<reference evidence="5" key="2">
    <citation type="submission" date="2025-08" db="UniProtKB">
        <authorList>
            <consortium name="RefSeq"/>
        </authorList>
    </citation>
    <scope>IDENTIFICATION</scope>
    <source>
        <tissue evidence="5">Tongue muscle</tissue>
    </source>
</reference>
<feature type="domain" description="RRM" evidence="3">
    <location>
        <begin position="222"/>
        <end position="295"/>
    </location>
</feature>
<name>A0ABM4GW35_ODOVR</name>
<feature type="compositionally biased region" description="Basic and acidic residues" evidence="2">
    <location>
        <begin position="310"/>
        <end position="320"/>
    </location>
</feature>
<dbReference type="PROSITE" id="PS50102">
    <property type="entry name" value="RRM"/>
    <property type="match status" value="1"/>
</dbReference>
<proteinExistence type="predicted"/>
<dbReference type="InterPro" id="IPR000504">
    <property type="entry name" value="RRM_dom"/>
</dbReference>
<keyword evidence="4" id="KW-1185">Reference proteome</keyword>
<organism evidence="4 5">
    <name type="scientific">Odocoileus virginianus</name>
    <name type="common">White-tailed deer</name>
    <dbReference type="NCBI Taxonomy" id="9874"/>
    <lineage>
        <taxon>Eukaryota</taxon>
        <taxon>Metazoa</taxon>
        <taxon>Chordata</taxon>
        <taxon>Craniata</taxon>
        <taxon>Vertebrata</taxon>
        <taxon>Euteleostomi</taxon>
        <taxon>Mammalia</taxon>
        <taxon>Eutheria</taxon>
        <taxon>Laurasiatheria</taxon>
        <taxon>Artiodactyla</taxon>
        <taxon>Ruminantia</taxon>
        <taxon>Pecora</taxon>
        <taxon>Cervidae</taxon>
        <taxon>Odocoileinae</taxon>
        <taxon>Odocoileus</taxon>
    </lineage>
</organism>
<dbReference type="InterPro" id="IPR012677">
    <property type="entry name" value="Nucleotide-bd_a/b_plait_sf"/>
</dbReference>
<dbReference type="PANTHER" id="PTHR13017:SF0">
    <property type="entry name" value="METHENYLTETRAHYDROFOLATE SYNTHASE DOMAIN-CONTAINING PROTEIN"/>
    <property type="match status" value="1"/>
</dbReference>
<dbReference type="Proteomes" id="UP001652640">
    <property type="component" value="Chromosome 20"/>
</dbReference>
<dbReference type="PANTHER" id="PTHR13017">
    <property type="entry name" value="5-FORMYLTETRAHYDROFOLATE CYCLO-LIGASE-RELATED"/>
    <property type="match status" value="1"/>
</dbReference>
<keyword evidence="1" id="KW-0694">RNA-binding</keyword>
<dbReference type="SMART" id="SM00360">
    <property type="entry name" value="RRM"/>
    <property type="match status" value="1"/>
</dbReference>
<evidence type="ECO:0000313" key="5">
    <source>
        <dbReference type="RefSeq" id="XP_070307534.1"/>
    </source>
</evidence>
<dbReference type="Pfam" id="PF00076">
    <property type="entry name" value="RRM_1"/>
    <property type="match status" value="1"/>
</dbReference>
<dbReference type="InterPro" id="IPR037171">
    <property type="entry name" value="NagB/RpiA_transferase-like"/>
</dbReference>
<feature type="region of interest" description="Disordered" evidence="2">
    <location>
        <begin position="181"/>
        <end position="225"/>
    </location>
</feature>
<sequence length="320" mass="35207">METAQETGVSKQDIREQIWDYMESKNLADFPRPVHHRIPNFKGSYLACQNIRDLEVFARTQELKVDPDKPLEGVRLLALQSKKILLVPTPRLRTGLFNKITPPPGATKDILRKCATSQVVDIPEALLEDHDLTVDYILTPTRVITTGCERPKPAGIAWSKISCEMMEKIPILRSLRHREEQAGKDVTLRDGPWSPPGAQAAPSTARSPWDPAPPESGSVPSSSVEIGNLPQDVRVSQLKRALSALGVVPSRLTWQGPQHRAFLHYRDPAEAQQAIACLQGFRLGASTVRVVLARQQRAGDLGGGHTAEPLPDHRPAVAGP</sequence>
<feature type="region of interest" description="Disordered" evidence="2">
    <location>
        <begin position="300"/>
        <end position="320"/>
    </location>
</feature>
<dbReference type="RefSeq" id="XP_070307534.1">
    <property type="nucleotide sequence ID" value="XM_070451433.1"/>
</dbReference>
<gene>
    <name evidence="5" type="primary">MTHFSD</name>
</gene>
<reference evidence="4" key="1">
    <citation type="journal article" date="2022" name="J. Hered.">
        <title>A De Novo Chromosome-Level Genome Assembly of the White-Tailed Deer, Odocoileus Virginianus.</title>
        <authorList>
            <person name="London E.W."/>
            <person name="Roca A.L."/>
            <person name="Novakofski J.E."/>
            <person name="Mateus-Pinilla N.E."/>
        </authorList>
    </citation>
    <scope>NUCLEOTIDE SEQUENCE [LARGE SCALE GENOMIC DNA]</scope>
</reference>
<accession>A0ABM4GW35</accession>
<dbReference type="SUPFAM" id="SSF54928">
    <property type="entry name" value="RNA-binding domain, RBD"/>
    <property type="match status" value="1"/>
</dbReference>
<dbReference type="GeneID" id="110136371"/>
<evidence type="ECO:0000256" key="2">
    <source>
        <dbReference type="SAM" id="MobiDB-lite"/>
    </source>
</evidence>
<dbReference type="InterPro" id="IPR002698">
    <property type="entry name" value="FTHF_cligase"/>
</dbReference>
<dbReference type="InterPro" id="IPR035979">
    <property type="entry name" value="RBD_domain_sf"/>
</dbReference>
<evidence type="ECO:0000259" key="3">
    <source>
        <dbReference type="PROSITE" id="PS50102"/>
    </source>
</evidence>
<dbReference type="SUPFAM" id="SSF100950">
    <property type="entry name" value="NagB/RpiA/CoA transferase-like"/>
    <property type="match status" value="1"/>
</dbReference>
<feature type="compositionally biased region" description="Low complexity" evidence="2">
    <location>
        <begin position="215"/>
        <end position="225"/>
    </location>
</feature>
<dbReference type="Gene3D" id="3.30.70.330">
    <property type="match status" value="1"/>
</dbReference>